<sequence>MAFEWSTVGTVVVNGVRLGYRECGDADGVPAVLLHGTGSSAGTWDKLAPGLVATGHRVIAIDLRGHAGSERTADYLLGSLRDDVLGLLNQLELRDAVLIGHSVGAYAALAAALHSPHLIARLVLEDLAAPPRRGGLLRLVAAAGSALPTRSGRALAVMSAIVLQLVRPDPEWWARLSGLRQPTLVFSGGPTSCIPPRRLAEMTAAIPGARLATIPVGHRVHSLAPEAFHAEVMTFLSAGEPARM</sequence>
<reference evidence="2 3" key="1">
    <citation type="submission" date="2022-06" db="EMBL/GenBank/DDBJ databases">
        <title>Actinoplanes abujensis sp. nov., isolated from Nigerian arid soil.</title>
        <authorList>
            <person name="Ding P."/>
        </authorList>
    </citation>
    <scope>NUCLEOTIDE SEQUENCE [LARGE SCALE GENOMIC DNA]</scope>
    <source>
        <strain evidence="3">TRM88002</strain>
    </source>
</reference>
<organism evidence="2 3">
    <name type="scientific">Paractinoplanes hotanensis</name>
    <dbReference type="NCBI Taxonomy" id="2906497"/>
    <lineage>
        <taxon>Bacteria</taxon>
        <taxon>Bacillati</taxon>
        <taxon>Actinomycetota</taxon>
        <taxon>Actinomycetes</taxon>
        <taxon>Micromonosporales</taxon>
        <taxon>Micromonosporaceae</taxon>
        <taxon>Paractinoplanes</taxon>
    </lineage>
</organism>
<dbReference type="PANTHER" id="PTHR43194">
    <property type="entry name" value="HYDROLASE ALPHA/BETA FOLD FAMILY"/>
    <property type="match status" value="1"/>
</dbReference>
<dbReference type="EMBL" id="JAMQOL010000003">
    <property type="protein sequence ID" value="MCM4076488.1"/>
    <property type="molecule type" value="Genomic_DNA"/>
</dbReference>
<evidence type="ECO:0000259" key="1">
    <source>
        <dbReference type="Pfam" id="PF00561"/>
    </source>
</evidence>
<gene>
    <name evidence="2" type="ORF">LXN57_02790</name>
</gene>
<name>A0ABT0XTC6_9ACTN</name>
<dbReference type="PANTHER" id="PTHR43194:SF2">
    <property type="entry name" value="PEROXISOMAL MEMBRANE PROTEIN LPX1"/>
    <property type="match status" value="1"/>
</dbReference>
<accession>A0ABT0XTC6</accession>
<protein>
    <submittedName>
        <fullName evidence="2">Alpha/beta hydrolase</fullName>
    </submittedName>
</protein>
<evidence type="ECO:0000313" key="2">
    <source>
        <dbReference type="EMBL" id="MCM4076488.1"/>
    </source>
</evidence>
<dbReference type="Proteomes" id="UP001523216">
    <property type="component" value="Unassembled WGS sequence"/>
</dbReference>
<dbReference type="RefSeq" id="WP_251796394.1">
    <property type="nucleotide sequence ID" value="NZ_JAMQOL010000003.1"/>
</dbReference>
<dbReference type="InterPro" id="IPR029058">
    <property type="entry name" value="AB_hydrolase_fold"/>
</dbReference>
<keyword evidence="2" id="KW-0378">Hydrolase</keyword>
<dbReference type="Pfam" id="PF00561">
    <property type="entry name" value="Abhydrolase_1"/>
    <property type="match status" value="1"/>
</dbReference>
<dbReference type="InterPro" id="IPR050228">
    <property type="entry name" value="Carboxylesterase_BioH"/>
</dbReference>
<evidence type="ECO:0000313" key="3">
    <source>
        <dbReference type="Proteomes" id="UP001523216"/>
    </source>
</evidence>
<dbReference type="InterPro" id="IPR000073">
    <property type="entry name" value="AB_hydrolase_1"/>
</dbReference>
<keyword evidence="3" id="KW-1185">Reference proteome</keyword>
<dbReference type="PRINTS" id="PR00111">
    <property type="entry name" value="ABHYDROLASE"/>
</dbReference>
<dbReference type="Gene3D" id="3.40.50.1820">
    <property type="entry name" value="alpha/beta hydrolase"/>
    <property type="match status" value="1"/>
</dbReference>
<dbReference type="SUPFAM" id="SSF53474">
    <property type="entry name" value="alpha/beta-Hydrolases"/>
    <property type="match status" value="1"/>
</dbReference>
<proteinExistence type="predicted"/>
<dbReference type="GO" id="GO:0016787">
    <property type="term" value="F:hydrolase activity"/>
    <property type="evidence" value="ECO:0007669"/>
    <property type="project" value="UniProtKB-KW"/>
</dbReference>
<feature type="domain" description="AB hydrolase-1" evidence="1">
    <location>
        <begin position="32"/>
        <end position="127"/>
    </location>
</feature>
<comment type="caution">
    <text evidence="2">The sequence shown here is derived from an EMBL/GenBank/DDBJ whole genome shotgun (WGS) entry which is preliminary data.</text>
</comment>